<dbReference type="RefSeq" id="WP_317018849.1">
    <property type="nucleotide sequence ID" value="NZ_CP136512.1"/>
</dbReference>
<dbReference type="PROSITE" id="PS50109">
    <property type="entry name" value="HIS_KIN"/>
    <property type="match status" value="1"/>
</dbReference>
<evidence type="ECO:0000256" key="5">
    <source>
        <dbReference type="ARBA" id="ARBA00022741"/>
    </source>
</evidence>
<dbReference type="InterPro" id="IPR036097">
    <property type="entry name" value="HisK_dim/P_sf"/>
</dbReference>
<dbReference type="SMART" id="SM00091">
    <property type="entry name" value="PAS"/>
    <property type="match status" value="1"/>
</dbReference>
<dbReference type="InterPro" id="IPR003594">
    <property type="entry name" value="HATPase_dom"/>
</dbReference>
<dbReference type="Pfam" id="PF00512">
    <property type="entry name" value="HisKA"/>
    <property type="match status" value="1"/>
</dbReference>
<dbReference type="EC" id="2.7.13.3" evidence="2"/>
<dbReference type="SUPFAM" id="SSF55785">
    <property type="entry name" value="PYP-like sensor domain (PAS domain)"/>
    <property type="match status" value="1"/>
</dbReference>
<evidence type="ECO:0000256" key="1">
    <source>
        <dbReference type="ARBA" id="ARBA00000085"/>
    </source>
</evidence>
<feature type="domain" description="PAS" evidence="11">
    <location>
        <begin position="119"/>
        <end position="173"/>
    </location>
</feature>
<evidence type="ECO:0000259" key="10">
    <source>
        <dbReference type="PROSITE" id="PS50109"/>
    </source>
</evidence>
<gene>
    <name evidence="12" type="ORF">RW095_10180</name>
</gene>
<evidence type="ECO:0000256" key="4">
    <source>
        <dbReference type="ARBA" id="ARBA00022679"/>
    </source>
</evidence>
<dbReference type="InterPro" id="IPR035965">
    <property type="entry name" value="PAS-like_dom_sf"/>
</dbReference>
<dbReference type="PANTHER" id="PTHR43065:SF10">
    <property type="entry name" value="PEROXIDE STRESS-ACTIVATED HISTIDINE KINASE MAK3"/>
    <property type="match status" value="1"/>
</dbReference>
<dbReference type="Gene3D" id="1.10.287.130">
    <property type="match status" value="1"/>
</dbReference>
<dbReference type="InterPro" id="IPR013767">
    <property type="entry name" value="PAS_fold"/>
</dbReference>
<evidence type="ECO:0000256" key="6">
    <source>
        <dbReference type="ARBA" id="ARBA00022777"/>
    </source>
</evidence>
<feature type="domain" description="Histidine kinase" evidence="10">
    <location>
        <begin position="262"/>
        <end position="478"/>
    </location>
</feature>
<dbReference type="Gene3D" id="3.30.565.10">
    <property type="entry name" value="Histidine kinase-like ATPase, C-terminal domain"/>
    <property type="match status" value="1"/>
</dbReference>
<keyword evidence="6" id="KW-0418">Kinase</keyword>
<dbReference type="Gene3D" id="3.30.450.20">
    <property type="entry name" value="PAS domain"/>
    <property type="match status" value="1"/>
</dbReference>
<evidence type="ECO:0000313" key="12">
    <source>
        <dbReference type="EMBL" id="WOD16286.1"/>
    </source>
</evidence>
<evidence type="ECO:0000256" key="7">
    <source>
        <dbReference type="ARBA" id="ARBA00022840"/>
    </source>
</evidence>
<dbReference type="InterPro" id="IPR005467">
    <property type="entry name" value="His_kinase_dom"/>
</dbReference>
<keyword evidence="4" id="KW-0808">Transferase</keyword>
<comment type="catalytic activity">
    <reaction evidence="1">
        <text>ATP + protein L-histidine = ADP + protein N-phospho-L-histidine.</text>
        <dbReference type="EC" id="2.7.13.3"/>
    </reaction>
</comment>
<evidence type="ECO:0000256" key="2">
    <source>
        <dbReference type="ARBA" id="ARBA00012438"/>
    </source>
</evidence>
<dbReference type="Proteomes" id="UP001302652">
    <property type="component" value="Chromosome 2"/>
</dbReference>
<proteinExistence type="predicted"/>
<dbReference type="SUPFAM" id="SSF47384">
    <property type="entry name" value="Homodimeric domain of signal transducing histidine kinase"/>
    <property type="match status" value="1"/>
</dbReference>
<evidence type="ECO:0000256" key="9">
    <source>
        <dbReference type="SAM" id="MobiDB-lite"/>
    </source>
</evidence>
<dbReference type="PANTHER" id="PTHR43065">
    <property type="entry name" value="SENSOR HISTIDINE KINASE"/>
    <property type="match status" value="1"/>
</dbReference>
<protein>
    <recommendedName>
        <fullName evidence="2">histidine kinase</fullName>
        <ecNumber evidence="2">2.7.13.3</ecNumber>
    </recommendedName>
</protein>
<dbReference type="CDD" id="cd00082">
    <property type="entry name" value="HisKA"/>
    <property type="match status" value="1"/>
</dbReference>
<keyword evidence="13" id="KW-1185">Reference proteome</keyword>
<dbReference type="GO" id="GO:0005524">
    <property type="term" value="F:ATP binding"/>
    <property type="evidence" value="ECO:0007669"/>
    <property type="project" value="UniProtKB-KW"/>
</dbReference>
<name>A0ABZ0EGG6_9BURK</name>
<dbReference type="Pfam" id="PF02518">
    <property type="entry name" value="HATPase_c"/>
    <property type="match status" value="1"/>
</dbReference>
<dbReference type="Pfam" id="PF00989">
    <property type="entry name" value="PAS"/>
    <property type="match status" value="1"/>
</dbReference>
<dbReference type="PROSITE" id="PS50112">
    <property type="entry name" value="PAS"/>
    <property type="match status" value="1"/>
</dbReference>
<dbReference type="CDD" id="cd00130">
    <property type="entry name" value="PAS"/>
    <property type="match status" value="1"/>
</dbReference>
<evidence type="ECO:0000256" key="8">
    <source>
        <dbReference type="ARBA" id="ARBA00023012"/>
    </source>
</evidence>
<keyword evidence="3" id="KW-0597">Phosphoprotein</keyword>
<evidence type="ECO:0000313" key="13">
    <source>
        <dbReference type="Proteomes" id="UP001302652"/>
    </source>
</evidence>
<keyword evidence="5" id="KW-0547">Nucleotide-binding</keyword>
<dbReference type="InterPro" id="IPR003661">
    <property type="entry name" value="HisK_dim/P_dom"/>
</dbReference>
<keyword evidence="8" id="KW-0902">Two-component regulatory system</keyword>
<accession>A0ABZ0EGG6</accession>
<dbReference type="InterPro" id="IPR004358">
    <property type="entry name" value="Sig_transdc_His_kin-like_C"/>
</dbReference>
<dbReference type="SMART" id="SM00387">
    <property type="entry name" value="HATPase_c"/>
    <property type="match status" value="1"/>
</dbReference>
<dbReference type="EMBL" id="CP136512">
    <property type="protein sequence ID" value="WOD16286.1"/>
    <property type="molecule type" value="Genomic_DNA"/>
</dbReference>
<feature type="region of interest" description="Disordered" evidence="9">
    <location>
        <begin position="1"/>
        <end position="21"/>
    </location>
</feature>
<dbReference type="InterPro" id="IPR000014">
    <property type="entry name" value="PAS"/>
</dbReference>
<reference evidence="12 13" key="1">
    <citation type="submission" date="2023-10" db="EMBL/GenBank/DDBJ databases">
        <title>Surface-active antibiotics is a multifunctional adaptation for post-fire microbes.</title>
        <authorList>
            <person name="Liu M.D."/>
            <person name="Du Y."/>
            <person name="Koupaei S.K."/>
            <person name="Kim N.R."/>
            <person name="Zhang W."/>
            <person name="Traxler M.F."/>
        </authorList>
    </citation>
    <scope>NUCLEOTIDE SEQUENCE [LARGE SCALE GENOMIC DNA]</scope>
    <source>
        <strain evidence="12 13">F3</strain>
    </source>
</reference>
<evidence type="ECO:0000256" key="3">
    <source>
        <dbReference type="ARBA" id="ARBA00022553"/>
    </source>
</evidence>
<keyword evidence="7 12" id="KW-0067">ATP-binding</keyword>
<dbReference type="SUPFAM" id="SSF55874">
    <property type="entry name" value="ATPase domain of HSP90 chaperone/DNA topoisomerase II/histidine kinase"/>
    <property type="match status" value="1"/>
</dbReference>
<sequence length="489" mass="53540">MIHEIVGSRDPVTKVSGATRRSRSQWRRSRFGFSEWSRAPCLQSVVNSNSEASAPGRAVQQGGFPTFSISSVGAAMAPKHSADANAQSPGRKRIAFPRLAAFISWVSERHRRPDRFFDVKTPLREALELLPVAIFAVDQQDRITYANSSLAEIFGYTIEELIGAPADTLFPADCDLDKGLPAPSGARSRRSFNAPARQLLAAQRRSGGSFAAEANTVEYRLRNRSLRITAIYDRTGCSEVEHSRKELAHLARVSSLGELTGSLAHELNQPLTAILTNAQAAQRFAESDTINRTELNEALSDIVLANVRASEVIQKIRTLARKGDIELLPLDIGSVVDDIALLVHSDAMVRGVRTTFDVAKDLPMVYGDRVQLEQVLLNLILNGFDAVKDCSPTDRTVDTTVRAEPGGGVRITVRDRGHGLKLDKIDKLFMPFFTTKPQGLGLGLSISRTIVNAHGGRLWGENNEGKGASFHVTLPQRHAMEEDASRRTS</sequence>
<dbReference type="SMART" id="SM00388">
    <property type="entry name" value="HisKA"/>
    <property type="match status" value="1"/>
</dbReference>
<organism evidence="12 13">
    <name type="scientific">Paraburkholderia kirstenboschensis</name>
    <dbReference type="NCBI Taxonomy" id="1245436"/>
    <lineage>
        <taxon>Bacteria</taxon>
        <taxon>Pseudomonadati</taxon>
        <taxon>Pseudomonadota</taxon>
        <taxon>Betaproteobacteria</taxon>
        <taxon>Burkholderiales</taxon>
        <taxon>Burkholderiaceae</taxon>
        <taxon>Paraburkholderia</taxon>
    </lineage>
</organism>
<dbReference type="PRINTS" id="PR00344">
    <property type="entry name" value="BCTRLSENSOR"/>
</dbReference>
<dbReference type="InterPro" id="IPR036890">
    <property type="entry name" value="HATPase_C_sf"/>
</dbReference>
<dbReference type="NCBIfam" id="TIGR00229">
    <property type="entry name" value="sensory_box"/>
    <property type="match status" value="1"/>
</dbReference>
<evidence type="ECO:0000259" key="11">
    <source>
        <dbReference type="PROSITE" id="PS50112"/>
    </source>
</evidence>